<dbReference type="InterPro" id="IPR045781">
    <property type="entry name" value="SxtJ"/>
</dbReference>
<evidence type="ECO:0008006" key="4">
    <source>
        <dbReference type="Google" id="ProtNLM"/>
    </source>
</evidence>
<dbReference type="EMBL" id="MFNE01000054">
    <property type="protein sequence ID" value="OGG92965.1"/>
    <property type="molecule type" value="Genomic_DNA"/>
</dbReference>
<feature type="transmembrane region" description="Helical" evidence="1">
    <location>
        <begin position="43"/>
        <end position="64"/>
    </location>
</feature>
<organism evidence="2 3">
    <name type="scientific">Candidatus Lambdaproteobacteria bacterium RIFOXYD2_FULL_50_16</name>
    <dbReference type="NCBI Taxonomy" id="1817772"/>
    <lineage>
        <taxon>Bacteria</taxon>
        <taxon>Pseudomonadati</taxon>
        <taxon>Pseudomonadota</taxon>
        <taxon>Candidatus Lambdaproteobacteria</taxon>
    </lineage>
</organism>
<proteinExistence type="predicted"/>
<comment type="caution">
    <text evidence="2">The sequence shown here is derived from an EMBL/GenBank/DDBJ whole genome shotgun (WGS) entry which is preliminary data.</text>
</comment>
<evidence type="ECO:0000313" key="3">
    <source>
        <dbReference type="Proteomes" id="UP000178449"/>
    </source>
</evidence>
<evidence type="ECO:0000313" key="2">
    <source>
        <dbReference type="EMBL" id="OGG92965.1"/>
    </source>
</evidence>
<protein>
    <recommendedName>
        <fullName evidence="4">SxtJ</fullName>
    </recommendedName>
</protein>
<keyword evidence="1" id="KW-0812">Transmembrane</keyword>
<dbReference type="AlphaFoldDB" id="A0A1F6G4D0"/>
<feature type="transmembrane region" description="Helical" evidence="1">
    <location>
        <begin position="84"/>
        <end position="104"/>
    </location>
</feature>
<dbReference type="Proteomes" id="UP000178449">
    <property type="component" value="Unassembled WGS sequence"/>
</dbReference>
<sequence length="136" mass="15140">MKLHPIPELDQKGLRNFGVKTGAIVAFLFGGLLPFLLSTSFPLWPWVIAGPLILFGLIWPTALGPVYKGWMTFGAIAGAINSKIILGIVYYLLIVPVGLGMRLFGRDPMKRHKTSSTSSNWDKSLEVNPKHYERPY</sequence>
<dbReference type="STRING" id="1817772.A2527_04330"/>
<keyword evidence="1" id="KW-1133">Transmembrane helix</keyword>
<name>A0A1F6G4D0_9PROT</name>
<gene>
    <name evidence="2" type="ORF">A2527_04330</name>
</gene>
<keyword evidence="1" id="KW-0472">Membrane</keyword>
<reference evidence="2 3" key="1">
    <citation type="journal article" date="2016" name="Nat. Commun.">
        <title>Thousands of microbial genomes shed light on interconnected biogeochemical processes in an aquifer system.</title>
        <authorList>
            <person name="Anantharaman K."/>
            <person name="Brown C.T."/>
            <person name="Hug L.A."/>
            <person name="Sharon I."/>
            <person name="Castelle C.J."/>
            <person name="Probst A.J."/>
            <person name="Thomas B.C."/>
            <person name="Singh A."/>
            <person name="Wilkins M.J."/>
            <person name="Karaoz U."/>
            <person name="Brodie E.L."/>
            <person name="Williams K.H."/>
            <person name="Hubbard S.S."/>
            <person name="Banfield J.F."/>
        </authorList>
    </citation>
    <scope>NUCLEOTIDE SEQUENCE [LARGE SCALE GENOMIC DNA]</scope>
</reference>
<evidence type="ECO:0000256" key="1">
    <source>
        <dbReference type="SAM" id="Phobius"/>
    </source>
</evidence>
<dbReference type="Pfam" id="PF19588">
    <property type="entry name" value="SxtJ"/>
    <property type="match status" value="1"/>
</dbReference>
<accession>A0A1F6G4D0</accession>
<feature type="transmembrane region" description="Helical" evidence="1">
    <location>
        <begin position="17"/>
        <end position="36"/>
    </location>
</feature>